<dbReference type="GO" id="GO:0005576">
    <property type="term" value="C:extracellular region"/>
    <property type="evidence" value="ECO:0007669"/>
    <property type="project" value="TreeGrafter"/>
</dbReference>
<gene>
    <name evidence="10" type="ORF">KDL01_02005</name>
</gene>
<name>A0A941EK61_9ACTN</name>
<feature type="active site" description="Proton donor/acceptor" evidence="6">
    <location>
        <position position="188"/>
    </location>
</feature>
<dbReference type="GO" id="GO:0018104">
    <property type="term" value="P:peptidoglycan-protein cross-linking"/>
    <property type="evidence" value="ECO:0007669"/>
    <property type="project" value="TreeGrafter"/>
</dbReference>
<dbReference type="RefSeq" id="WP_212526546.1">
    <property type="nucleotide sequence ID" value="NZ_JAGSOG010000005.1"/>
</dbReference>
<comment type="caution">
    <text evidence="10">The sequence shown here is derived from an EMBL/GenBank/DDBJ whole genome shotgun (WGS) entry which is preliminary data.</text>
</comment>
<evidence type="ECO:0000256" key="4">
    <source>
        <dbReference type="ARBA" id="ARBA00022984"/>
    </source>
</evidence>
<keyword evidence="8" id="KW-0732">Signal</keyword>
<feature type="signal peptide" evidence="8">
    <location>
        <begin position="1"/>
        <end position="33"/>
    </location>
</feature>
<evidence type="ECO:0000313" key="11">
    <source>
        <dbReference type="Proteomes" id="UP000675781"/>
    </source>
</evidence>
<accession>A0A941EK61</accession>
<keyword evidence="4 6" id="KW-0573">Peptidoglycan synthesis</keyword>
<keyword evidence="5 6" id="KW-0961">Cell wall biogenesis/degradation</keyword>
<keyword evidence="3 6" id="KW-0133">Cell shape</keyword>
<reference evidence="10" key="1">
    <citation type="submission" date="2021-04" db="EMBL/GenBank/DDBJ databases">
        <title>Genome based classification of Actinospica acidithermotolerans sp. nov., an actinobacterium isolated from an Indonesian hot spring.</title>
        <authorList>
            <person name="Kusuma A.B."/>
            <person name="Putra K.E."/>
            <person name="Nafisah S."/>
            <person name="Loh J."/>
            <person name="Nouioui I."/>
            <person name="Goodfellow M."/>
        </authorList>
    </citation>
    <scope>NUCLEOTIDE SEQUENCE</scope>
    <source>
        <strain evidence="10">CSCA 57</strain>
    </source>
</reference>
<dbReference type="PANTHER" id="PTHR30582:SF33">
    <property type="entry name" value="EXPORTED PROTEIN"/>
    <property type="match status" value="1"/>
</dbReference>
<evidence type="ECO:0000256" key="2">
    <source>
        <dbReference type="ARBA" id="ARBA00022679"/>
    </source>
</evidence>
<evidence type="ECO:0000256" key="8">
    <source>
        <dbReference type="SAM" id="SignalP"/>
    </source>
</evidence>
<evidence type="ECO:0000256" key="5">
    <source>
        <dbReference type="ARBA" id="ARBA00023316"/>
    </source>
</evidence>
<dbReference type="PROSITE" id="PS51257">
    <property type="entry name" value="PROKAR_LIPOPROTEIN"/>
    <property type="match status" value="1"/>
</dbReference>
<dbReference type="SUPFAM" id="SSF141523">
    <property type="entry name" value="L,D-transpeptidase catalytic domain-like"/>
    <property type="match status" value="1"/>
</dbReference>
<dbReference type="GO" id="GO:0016740">
    <property type="term" value="F:transferase activity"/>
    <property type="evidence" value="ECO:0007669"/>
    <property type="project" value="UniProtKB-KW"/>
</dbReference>
<dbReference type="AlphaFoldDB" id="A0A941EK61"/>
<dbReference type="EMBL" id="JAGSOG010000005">
    <property type="protein sequence ID" value="MBR7832012.1"/>
    <property type="molecule type" value="Genomic_DNA"/>
</dbReference>
<dbReference type="GO" id="GO:0071555">
    <property type="term" value="P:cell wall organization"/>
    <property type="evidence" value="ECO:0007669"/>
    <property type="project" value="UniProtKB-UniRule"/>
</dbReference>
<dbReference type="PANTHER" id="PTHR30582">
    <property type="entry name" value="L,D-TRANSPEPTIDASE"/>
    <property type="match status" value="1"/>
</dbReference>
<organism evidence="10 11">
    <name type="scientific">Actinospica durhamensis</name>
    <dbReference type="NCBI Taxonomy" id="1508375"/>
    <lineage>
        <taxon>Bacteria</taxon>
        <taxon>Bacillati</taxon>
        <taxon>Actinomycetota</taxon>
        <taxon>Actinomycetes</taxon>
        <taxon>Catenulisporales</taxon>
        <taxon>Actinospicaceae</taxon>
        <taxon>Actinospica</taxon>
    </lineage>
</organism>
<evidence type="ECO:0000256" key="7">
    <source>
        <dbReference type="SAM" id="MobiDB-lite"/>
    </source>
</evidence>
<feature type="domain" description="L,D-TPase catalytic" evidence="9">
    <location>
        <begin position="117"/>
        <end position="223"/>
    </location>
</feature>
<evidence type="ECO:0000256" key="6">
    <source>
        <dbReference type="PROSITE-ProRule" id="PRU01373"/>
    </source>
</evidence>
<comment type="pathway">
    <text evidence="1 6">Cell wall biogenesis; peptidoglycan biosynthesis.</text>
</comment>
<dbReference type="Pfam" id="PF03734">
    <property type="entry name" value="YkuD"/>
    <property type="match status" value="1"/>
</dbReference>
<dbReference type="CDD" id="cd16913">
    <property type="entry name" value="YkuD_like"/>
    <property type="match status" value="1"/>
</dbReference>
<dbReference type="InterPro" id="IPR050979">
    <property type="entry name" value="LD-transpeptidase"/>
</dbReference>
<sequence>MSAFRRSIPFIAGGALLAASAFTASGCSATAEADPVSAAATSAQASSPAAEASSASPSASPSGSASASPSAAPSTAAASPSPARSTTKPSATAAPVDTLAAENAALKAKGVPCDATAVACVSLSKQEAWLLRDGKVVYGPVKVATGRASLPTPAGNFKVYYKVVDGWSTTYDAPMPYSVFFYEGDAFHEDPITVRSHGCVHLSLRNAEYFYKFLQLGDKVEVRY</sequence>
<dbReference type="InterPro" id="IPR005490">
    <property type="entry name" value="LD_TPept_cat_dom"/>
</dbReference>
<dbReference type="GO" id="GO:0071972">
    <property type="term" value="F:peptidoglycan L,D-transpeptidase activity"/>
    <property type="evidence" value="ECO:0007669"/>
    <property type="project" value="TreeGrafter"/>
</dbReference>
<dbReference type="InterPro" id="IPR038063">
    <property type="entry name" value="Transpep_catalytic_dom"/>
</dbReference>
<dbReference type="GO" id="GO:0008360">
    <property type="term" value="P:regulation of cell shape"/>
    <property type="evidence" value="ECO:0007669"/>
    <property type="project" value="UniProtKB-UniRule"/>
</dbReference>
<feature type="active site" description="Nucleophile" evidence="6">
    <location>
        <position position="199"/>
    </location>
</feature>
<keyword evidence="11" id="KW-1185">Reference proteome</keyword>
<keyword evidence="2" id="KW-0808">Transferase</keyword>
<evidence type="ECO:0000256" key="3">
    <source>
        <dbReference type="ARBA" id="ARBA00022960"/>
    </source>
</evidence>
<proteinExistence type="predicted"/>
<dbReference type="PROSITE" id="PS52029">
    <property type="entry name" value="LD_TPASE"/>
    <property type="match status" value="1"/>
</dbReference>
<evidence type="ECO:0000259" key="9">
    <source>
        <dbReference type="PROSITE" id="PS52029"/>
    </source>
</evidence>
<evidence type="ECO:0000313" key="10">
    <source>
        <dbReference type="EMBL" id="MBR7832012.1"/>
    </source>
</evidence>
<dbReference type="Gene3D" id="2.40.440.10">
    <property type="entry name" value="L,D-transpeptidase catalytic domain-like"/>
    <property type="match status" value="1"/>
</dbReference>
<evidence type="ECO:0000256" key="1">
    <source>
        <dbReference type="ARBA" id="ARBA00004752"/>
    </source>
</evidence>
<protein>
    <submittedName>
        <fullName evidence="10">L,D-transpeptidase</fullName>
    </submittedName>
</protein>
<dbReference type="Proteomes" id="UP000675781">
    <property type="component" value="Unassembled WGS sequence"/>
</dbReference>
<feature type="region of interest" description="Disordered" evidence="7">
    <location>
        <begin position="37"/>
        <end position="93"/>
    </location>
</feature>
<feature type="chain" id="PRO_5037164608" evidence="8">
    <location>
        <begin position="34"/>
        <end position="224"/>
    </location>
</feature>